<protein>
    <submittedName>
        <fullName evidence="2">Uncharacterized protein</fullName>
    </submittedName>
</protein>
<evidence type="ECO:0000256" key="1">
    <source>
        <dbReference type="SAM" id="MobiDB-lite"/>
    </source>
</evidence>
<accession>A0A0D2EXZ7</accession>
<sequence>MSGEESTHRISLVDNSRHPQSETNMSANEEKENVQPDSGQETGTQKKGGTFTPDVCEDTYEDDADGGAQAPGSQSQKRWETTLEGRSKTPFHLLGSTLARASRRLHNQLVASLIPQSAASCAWAKDLEISLVSALVTKEVAQPNNKRRNMRI</sequence>
<gene>
    <name evidence="2" type="ORF">PV05_04022</name>
</gene>
<dbReference type="AlphaFoldDB" id="A0A0D2EXZ7"/>
<dbReference type="RefSeq" id="XP_013320164.1">
    <property type="nucleotide sequence ID" value="XM_013464710.1"/>
</dbReference>
<evidence type="ECO:0000313" key="2">
    <source>
        <dbReference type="EMBL" id="KIW59580.1"/>
    </source>
</evidence>
<dbReference type="EMBL" id="KN847318">
    <property type="protein sequence ID" value="KIW59580.1"/>
    <property type="molecule type" value="Genomic_DNA"/>
</dbReference>
<dbReference type="Proteomes" id="UP000054342">
    <property type="component" value="Unassembled WGS sequence"/>
</dbReference>
<feature type="compositionally biased region" description="Acidic residues" evidence="1">
    <location>
        <begin position="55"/>
        <end position="65"/>
    </location>
</feature>
<evidence type="ECO:0000313" key="3">
    <source>
        <dbReference type="Proteomes" id="UP000054342"/>
    </source>
</evidence>
<organism evidence="2 3">
    <name type="scientific">Exophiala xenobiotica</name>
    <dbReference type="NCBI Taxonomy" id="348802"/>
    <lineage>
        <taxon>Eukaryota</taxon>
        <taxon>Fungi</taxon>
        <taxon>Dikarya</taxon>
        <taxon>Ascomycota</taxon>
        <taxon>Pezizomycotina</taxon>
        <taxon>Eurotiomycetes</taxon>
        <taxon>Chaetothyriomycetidae</taxon>
        <taxon>Chaetothyriales</taxon>
        <taxon>Herpotrichiellaceae</taxon>
        <taxon>Exophiala</taxon>
    </lineage>
</organism>
<feature type="compositionally biased region" description="Basic and acidic residues" evidence="1">
    <location>
        <begin position="77"/>
        <end position="86"/>
    </location>
</feature>
<reference evidence="2 3" key="1">
    <citation type="submission" date="2015-01" db="EMBL/GenBank/DDBJ databases">
        <title>The Genome Sequence of Exophiala xenobiotica CBS118157.</title>
        <authorList>
            <consortium name="The Broad Institute Genomics Platform"/>
            <person name="Cuomo C."/>
            <person name="de Hoog S."/>
            <person name="Gorbushina A."/>
            <person name="Stielow B."/>
            <person name="Teixiera M."/>
            <person name="Abouelleil A."/>
            <person name="Chapman S.B."/>
            <person name="Priest M."/>
            <person name="Young S.K."/>
            <person name="Wortman J."/>
            <person name="Nusbaum C."/>
            <person name="Birren B."/>
        </authorList>
    </citation>
    <scope>NUCLEOTIDE SEQUENCE [LARGE SCALE GENOMIC DNA]</scope>
    <source>
        <strain evidence="2 3">CBS 118157</strain>
    </source>
</reference>
<keyword evidence="3" id="KW-1185">Reference proteome</keyword>
<dbReference type="GeneID" id="25325930"/>
<proteinExistence type="predicted"/>
<feature type="region of interest" description="Disordered" evidence="1">
    <location>
        <begin position="1"/>
        <end position="86"/>
    </location>
</feature>
<feature type="compositionally biased region" description="Low complexity" evidence="1">
    <location>
        <begin position="39"/>
        <end position="52"/>
    </location>
</feature>
<dbReference type="HOGENOM" id="CLU_1722396_0_0_1"/>
<name>A0A0D2EXZ7_9EURO</name>